<organism evidence="2 3">
    <name type="scientific">Nitrosococcus oceani C-27</name>
    <dbReference type="NCBI Taxonomy" id="314279"/>
    <lineage>
        <taxon>Bacteria</taxon>
        <taxon>Pseudomonadati</taxon>
        <taxon>Pseudomonadota</taxon>
        <taxon>Gammaproteobacteria</taxon>
        <taxon>Chromatiales</taxon>
        <taxon>Chromatiaceae</taxon>
        <taxon>Nitrosococcus</taxon>
    </lineage>
</organism>
<dbReference type="CDD" id="cd05403">
    <property type="entry name" value="NT_KNTase_like"/>
    <property type="match status" value="1"/>
</dbReference>
<dbReference type="HOGENOM" id="CLU_130257_5_1_6"/>
<dbReference type="InterPro" id="IPR043519">
    <property type="entry name" value="NT_sf"/>
</dbReference>
<evidence type="ECO:0000259" key="1">
    <source>
        <dbReference type="Pfam" id="PF18765"/>
    </source>
</evidence>
<dbReference type="SUPFAM" id="SSF81301">
    <property type="entry name" value="Nucleotidyltransferase"/>
    <property type="match status" value="1"/>
</dbReference>
<dbReference type="Proteomes" id="UP000028839">
    <property type="component" value="Unassembled WGS sequence"/>
</dbReference>
<proteinExistence type="predicted"/>
<dbReference type="Pfam" id="PF18765">
    <property type="entry name" value="Polbeta"/>
    <property type="match status" value="1"/>
</dbReference>
<protein>
    <submittedName>
        <fullName evidence="2">DNA polymerase</fullName>
    </submittedName>
</protein>
<comment type="caution">
    <text evidence="2">The sequence shown here is derived from an EMBL/GenBank/DDBJ whole genome shotgun (WGS) entry which is preliminary data.</text>
</comment>
<evidence type="ECO:0000313" key="2">
    <source>
        <dbReference type="EMBL" id="KFI18237.1"/>
    </source>
</evidence>
<reference evidence="2 3" key="1">
    <citation type="submission" date="2014-07" db="EMBL/GenBank/DDBJ databases">
        <title>Comparative analysis of Nitrosococcus oceani genome inventories of strains from Pacific and Atlantic gyres.</title>
        <authorList>
            <person name="Lim C.K."/>
            <person name="Wang L."/>
            <person name="Sayavedra-Soto L.A."/>
            <person name="Klotz M.G."/>
        </authorList>
    </citation>
    <scope>NUCLEOTIDE SEQUENCE [LARGE SCALE GENOMIC DNA]</scope>
    <source>
        <strain evidence="2 3">C-27</strain>
    </source>
</reference>
<accession>A0A0E2ZJ43</accession>
<dbReference type="EMBL" id="JPGN01000086">
    <property type="protein sequence ID" value="KFI18237.1"/>
    <property type="molecule type" value="Genomic_DNA"/>
</dbReference>
<dbReference type="Gene3D" id="3.30.460.10">
    <property type="entry name" value="Beta Polymerase, domain 2"/>
    <property type="match status" value="1"/>
</dbReference>
<feature type="domain" description="Polymerase beta nucleotidyltransferase" evidence="1">
    <location>
        <begin position="12"/>
        <end position="102"/>
    </location>
</feature>
<gene>
    <name evidence="2" type="ORF">IB75_15410</name>
</gene>
<dbReference type="OrthoDB" id="9803106at2"/>
<sequence>MTGDGLTGQQRQNICQVLARFPAVRGARLYGSRALGRYRPGSDIDLALEGDIDLATLNRISLALDDLLLPYEIDLSIFGQIDNPKLRDHIQPVGRLFYQQNEPSKHLESPNRADKISG</sequence>
<evidence type="ECO:0000313" key="3">
    <source>
        <dbReference type="Proteomes" id="UP000028839"/>
    </source>
</evidence>
<dbReference type="InterPro" id="IPR041633">
    <property type="entry name" value="Polbeta"/>
</dbReference>
<dbReference type="AlphaFoldDB" id="A0A0E2ZJ43"/>
<name>A0A0E2ZJ43_9GAMM</name>